<dbReference type="Proteomes" id="UP000887579">
    <property type="component" value="Unplaced"/>
</dbReference>
<sequence length="704" mass="80779">MVLHQYPSNQEGQYQVICNLPAPELEYGTFKVYRDFKHDLDPFQKHAIRCINVGSCDLLVAVPTSAGKTVVAQQAIDVSLSHGKKTIYTAPIKALSNQKYHEFSKMHMPDNKNVKLSVGLITGDTVLQEESDCLIMTTEILLEKVIGDVAFFDDVQWVIFDEVHYIGDKDRGSVWEQCIILLPETVHFVFLSASIPNAQEFAEWIFSLKKRPCHIVETFTRPVPLRTYLCVTGKNVVQEVIDGGGTVQRDAVISVLEGSDVSSNSGSGVLAIVKDLVHQNNLPCCVFSFSRKNCDNFAKELGQRCDFLDVPLQDVVHEAFKKGFPKENGGYSPAIVHAYELLLKGIVVVMCKFDVVVEDLIKLLASQPEKLQSKFRFSPWDVLNLLNSETMTLNQLFESTFKFFQLGEKRRRVALLTEEIENFLNDGEGKQLHDFKTLLYNLKDNIRRLVLKPENCQILLNRGRVIEICNEDKLFGYGVILDHVKIDNPHHGEVNPYFFQITVLMKSASQSYPLPKKKLQNLHPVKQGEYWYPVIVDLYLDNVFKFYNAFIALESVVENVNRSTSKDSFCRAAKEMLRYLDFRIFQQKNIIEISPYELNDNLLEEDKLSLSFYLKEKAGFDELQEKLNDCKKNLKNFLAKNPGMNIYEKLSVEYKVKQQEIDELLQVLDRPTLELEECKRLLNKVGFINDEEILTIKVNFSFWL</sequence>
<dbReference type="WBParaSite" id="ES5_v2.g13046.t1">
    <property type="protein sequence ID" value="ES5_v2.g13046.t1"/>
    <property type="gene ID" value="ES5_v2.g13046"/>
</dbReference>
<name>A0AC34F769_9BILA</name>
<evidence type="ECO:0000313" key="1">
    <source>
        <dbReference type="Proteomes" id="UP000887579"/>
    </source>
</evidence>
<organism evidence="1 2">
    <name type="scientific">Panagrolaimus sp. ES5</name>
    <dbReference type="NCBI Taxonomy" id="591445"/>
    <lineage>
        <taxon>Eukaryota</taxon>
        <taxon>Metazoa</taxon>
        <taxon>Ecdysozoa</taxon>
        <taxon>Nematoda</taxon>
        <taxon>Chromadorea</taxon>
        <taxon>Rhabditida</taxon>
        <taxon>Tylenchina</taxon>
        <taxon>Panagrolaimomorpha</taxon>
        <taxon>Panagrolaimoidea</taxon>
        <taxon>Panagrolaimidae</taxon>
        <taxon>Panagrolaimus</taxon>
    </lineage>
</organism>
<proteinExistence type="predicted"/>
<accession>A0AC34F769</accession>
<evidence type="ECO:0000313" key="2">
    <source>
        <dbReference type="WBParaSite" id="ES5_v2.g13046.t1"/>
    </source>
</evidence>
<reference evidence="2" key="1">
    <citation type="submission" date="2022-11" db="UniProtKB">
        <authorList>
            <consortium name="WormBaseParasite"/>
        </authorList>
    </citation>
    <scope>IDENTIFICATION</scope>
</reference>
<protein>
    <submittedName>
        <fullName evidence="2">Helicase ATP-binding domain-containing protein</fullName>
    </submittedName>
</protein>